<dbReference type="STRING" id="623280.SAMN05660226_00096"/>
<dbReference type="NCBIfam" id="TIGR01200">
    <property type="entry name" value="GLPGLI"/>
    <property type="match status" value="1"/>
</dbReference>
<dbReference type="EMBL" id="FUYS01000001">
    <property type="protein sequence ID" value="SKB26270.1"/>
    <property type="molecule type" value="Genomic_DNA"/>
</dbReference>
<gene>
    <name evidence="1" type="ORF">SAMN05660226_00096</name>
</gene>
<dbReference type="AlphaFoldDB" id="A0A1T4ZU57"/>
<reference evidence="1 2" key="1">
    <citation type="submission" date="2017-02" db="EMBL/GenBank/DDBJ databases">
        <authorList>
            <person name="Peterson S.W."/>
        </authorList>
    </citation>
    <scope>NUCLEOTIDE SEQUENCE [LARGE SCALE GENOMIC DNA]</scope>
    <source>
        <strain evidence="1 2">DSM 22899</strain>
    </source>
</reference>
<keyword evidence="2" id="KW-1185">Reference proteome</keyword>
<dbReference type="InterPro" id="IPR005901">
    <property type="entry name" value="GLPGLI"/>
</dbReference>
<dbReference type="RefSeq" id="WP_079714847.1">
    <property type="nucleotide sequence ID" value="NZ_FUYS01000001.1"/>
</dbReference>
<accession>A0A1T4ZU57</accession>
<sequence length="276" mass="32013">MYRTSPLKSVFFVAGLLVVHIIWAQAPSQKGYKIYYEMTFQKDSNDSKLTSEMTELLTSGGKSLFRTVLQAEKDTNNYYVKSADNSLANVYTEASYRIFKDHENHSSRRYEVIEILGGPMCAYIESHDSMRWTLTSDTLTIHGYLCQRASLHYGNRVWEAWFAPDIPISDGPYTFCGLPGLIVQIRDRTGSWLFNLTHIAHVPAFTFDLPFLEDAEVEVIEKMAFYKRKRYYTDNSMEINEAKGSIWFDNEVMRQRILKTAKINAVKNNNWIELYP</sequence>
<name>A0A1T4ZU57_9SPHI</name>
<dbReference type="OrthoDB" id="1440774at2"/>
<protein>
    <submittedName>
        <fullName evidence="1">GLPGLI family protein</fullName>
    </submittedName>
</protein>
<evidence type="ECO:0000313" key="1">
    <source>
        <dbReference type="EMBL" id="SKB26270.1"/>
    </source>
</evidence>
<evidence type="ECO:0000313" key="2">
    <source>
        <dbReference type="Proteomes" id="UP000190541"/>
    </source>
</evidence>
<dbReference type="Pfam" id="PF09697">
    <property type="entry name" value="Porph_ging"/>
    <property type="match status" value="1"/>
</dbReference>
<organism evidence="1 2">
    <name type="scientific">Parapedobacter luteus</name>
    <dbReference type="NCBI Taxonomy" id="623280"/>
    <lineage>
        <taxon>Bacteria</taxon>
        <taxon>Pseudomonadati</taxon>
        <taxon>Bacteroidota</taxon>
        <taxon>Sphingobacteriia</taxon>
        <taxon>Sphingobacteriales</taxon>
        <taxon>Sphingobacteriaceae</taxon>
        <taxon>Parapedobacter</taxon>
    </lineage>
</organism>
<dbReference type="Proteomes" id="UP000190541">
    <property type="component" value="Unassembled WGS sequence"/>
</dbReference>
<proteinExistence type="predicted"/>